<evidence type="ECO:0000256" key="9">
    <source>
        <dbReference type="ARBA" id="ARBA00022737"/>
    </source>
</evidence>
<keyword evidence="12" id="KW-0843">Virulence</keyword>
<evidence type="ECO:0000256" key="10">
    <source>
        <dbReference type="ARBA" id="ARBA00022786"/>
    </source>
</evidence>
<dbReference type="Gene3D" id="1.20.58.360">
    <property type="entry name" value="Shigella T3SS effector IpaH defines"/>
    <property type="match status" value="1"/>
</dbReference>
<dbReference type="AlphaFoldDB" id="A0A1Y3L5I4"/>
<evidence type="ECO:0000256" key="8">
    <source>
        <dbReference type="ARBA" id="ARBA00022679"/>
    </source>
</evidence>
<dbReference type="SMART" id="SM00369">
    <property type="entry name" value="LRR_TYP"/>
    <property type="match status" value="4"/>
</dbReference>
<evidence type="ECO:0000256" key="1">
    <source>
        <dbReference type="ARBA" id="ARBA00000900"/>
    </source>
</evidence>
<comment type="caution">
    <text evidence="16">The sequence shown here is derived from an EMBL/GenBank/DDBJ whole genome shotgun (WGS) entry which is preliminary data.</text>
</comment>
<dbReference type="InterPro" id="IPR051071">
    <property type="entry name" value="LRR-bact_E3_ubiq_ligases"/>
</dbReference>
<dbReference type="GO" id="GO:0005576">
    <property type="term" value="C:extracellular region"/>
    <property type="evidence" value="ECO:0007669"/>
    <property type="project" value="UniProtKB-SubCell"/>
</dbReference>
<dbReference type="GO" id="GO:0030430">
    <property type="term" value="C:host cell cytoplasm"/>
    <property type="evidence" value="ECO:0007669"/>
    <property type="project" value="UniProtKB-SubCell"/>
</dbReference>
<keyword evidence="7" id="KW-0433">Leucine-rich repeat</keyword>
<dbReference type="GO" id="GO:0016567">
    <property type="term" value="P:protein ubiquitination"/>
    <property type="evidence" value="ECO:0007669"/>
    <property type="project" value="InterPro"/>
</dbReference>
<dbReference type="RefSeq" id="WP_086976638.1">
    <property type="nucleotide sequence ID" value="NZ_NFSB01000078.1"/>
</dbReference>
<accession>A0A1Y3L5I4</accession>
<evidence type="ECO:0000313" key="17">
    <source>
        <dbReference type="Proteomes" id="UP000196082"/>
    </source>
</evidence>
<dbReference type="PROSITE" id="PS52053">
    <property type="entry name" value="NEL"/>
    <property type="match status" value="1"/>
</dbReference>
<comment type="PTM">
    <text evidence="14">Ubiquitinated in the presence of host E1 ubiquitin-activating enzyme, E2 ubiquitin-conjugating enzyme and ubiquitin.</text>
</comment>
<dbReference type="PANTHER" id="PTHR47114">
    <property type="match status" value="1"/>
</dbReference>
<evidence type="ECO:0000256" key="11">
    <source>
        <dbReference type="ARBA" id="ARBA00022843"/>
    </source>
</evidence>
<evidence type="ECO:0000256" key="6">
    <source>
        <dbReference type="ARBA" id="ARBA00022525"/>
    </source>
</evidence>
<dbReference type="EC" id="2.3.2.27" evidence="5"/>
<feature type="active site" description="Glycyl thioester intermediate" evidence="14">
    <location>
        <position position="914"/>
    </location>
</feature>
<gene>
    <name evidence="16" type="ORF">B8W72_15455</name>
</gene>
<evidence type="ECO:0000256" key="5">
    <source>
        <dbReference type="ARBA" id="ARBA00012483"/>
    </source>
</evidence>
<reference evidence="16 17" key="1">
    <citation type="submission" date="2017-05" db="EMBL/GenBank/DDBJ databases">
        <title>Whole genome sequence of Pseudomonas putida isolate 1312 commercialized as a biostimulant.</title>
        <authorList>
            <person name="Crovadore J."/>
            <person name="Blanc P."/>
            <person name="Chablais R."/>
            <person name="Cochard B."/>
            <person name="Grizard D."/>
            <person name="Lefort F."/>
        </authorList>
    </citation>
    <scope>NUCLEOTIDE SEQUENCE [LARGE SCALE GENOMIC DNA]</scope>
    <source>
        <strain evidence="16 17">1312</strain>
    </source>
</reference>
<protein>
    <recommendedName>
        <fullName evidence="5">RING-type E3 ubiquitin transferase</fullName>
        <ecNumber evidence="5">2.3.2.27</ecNumber>
    </recommendedName>
</protein>
<evidence type="ECO:0000256" key="14">
    <source>
        <dbReference type="PROSITE-ProRule" id="PRU01398"/>
    </source>
</evidence>
<keyword evidence="11 14" id="KW-0832">Ubl conjugation</keyword>
<dbReference type="Proteomes" id="UP000196082">
    <property type="component" value="Unassembled WGS sequence"/>
</dbReference>
<dbReference type="InterPro" id="IPR003591">
    <property type="entry name" value="Leu-rich_rpt_typical-subtyp"/>
</dbReference>
<evidence type="ECO:0000256" key="2">
    <source>
        <dbReference type="ARBA" id="ARBA00004192"/>
    </source>
</evidence>
<evidence type="ECO:0000256" key="12">
    <source>
        <dbReference type="ARBA" id="ARBA00023026"/>
    </source>
</evidence>
<comment type="subcellular location">
    <subcellularLocation>
        <location evidence="2">Host cytoplasm</location>
    </subcellularLocation>
    <subcellularLocation>
        <location evidence="3">Secreted</location>
    </subcellularLocation>
</comment>
<feature type="domain" description="NEL" evidence="15">
    <location>
        <begin position="827"/>
        <end position="1115"/>
    </location>
</feature>
<evidence type="ECO:0000259" key="15">
    <source>
        <dbReference type="PROSITE" id="PS52053"/>
    </source>
</evidence>
<evidence type="ECO:0000256" key="4">
    <source>
        <dbReference type="ARBA" id="ARBA00009868"/>
    </source>
</evidence>
<dbReference type="Pfam" id="PF14496">
    <property type="entry name" value="NEL"/>
    <property type="match status" value="1"/>
</dbReference>
<dbReference type="EMBL" id="NFSB01000078">
    <property type="protein sequence ID" value="OUM31380.1"/>
    <property type="molecule type" value="Genomic_DNA"/>
</dbReference>
<dbReference type="SUPFAM" id="SSF52058">
    <property type="entry name" value="L domain-like"/>
    <property type="match status" value="1"/>
</dbReference>
<dbReference type="GO" id="GO:0061630">
    <property type="term" value="F:ubiquitin protein ligase activity"/>
    <property type="evidence" value="ECO:0007669"/>
    <property type="project" value="UniProtKB-EC"/>
</dbReference>
<keyword evidence="10 14" id="KW-0833">Ubl conjugation pathway</keyword>
<dbReference type="PANTHER" id="PTHR47114:SF2">
    <property type="entry name" value="OLIGODENDROCYTE-MYELIN GLYCOPROTEIN"/>
    <property type="match status" value="1"/>
</dbReference>
<dbReference type="InterPro" id="IPR029487">
    <property type="entry name" value="NEL_dom"/>
</dbReference>
<comment type="catalytic activity">
    <reaction evidence="1">
        <text>S-ubiquitinyl-[E2 ubiquitin-conjugating enzyme]-L-cysteine + [acceptor protein]-L-lysine = [E2 ubiquitin-conjugating enzyme]-L-cysteine + N(6)-ubiquitinyl-[acceptor protein]-L-lysine.</text>
        <dbReference type="EC" id="2.3.2.27"/>
    </reaction>
</comment>
<keyword evidence="6 14" id="KW-0964">Secreted</keyword>
<comment type="similarity">
    <text evidence="4 14">Belongs to the LRR-containing bacterial E3 ligase family.</text>
</comment>
<keyword evidence="13 14" id="KW-1035">Host cytoplasm</keyword>
<keyword evidence="8 14" id="KW-0808">Transferase</keyword>
<dbReference type="InterPro" id="IPR032675">
    <property type="entry name" value="LRR_dom_sf"/>
</dbReference>
<evidence type="ECO:0000313" key="16">
    <source>
        <dbReference type="EMBL" id="OUM31380.1"/>
    </source>
</evidence>
<organism evidence="16 17">
    <name type="scientific">Pseudomonas putida</name>
    <name type="common">Arthrobacter siderocapsulatus</name>
    <dbReference type="NCBI Taxonomy" id="303"/>
    <lineage>
        <taxon>Bacteria</taxon>
        <taxon>Pseudomonadati</taxon>
        <taxon>Pseudomonadota</taxon>
        <taxon>Gammaproteobacteria</taxon>
        <taxon>Pseudomonadales</taxon>
        <taxon>Pseudomonadaceae</taxon>
        <taxon>Pseudomonas</taxon>
    </lineage>
</organism>
<dbReference type="Gene3D" id="3.80.10.10">
    <property type="entry name" value="Ribonuclease Inhibitor"/>
    <property type="match status" value="1"/>
</dbReference>
<sequence length="1115" mass="124864">MVLDGRYEVVREPLFRFLRKSQLDTLFDDAQVLAVPTAIQDSTERDRRLHFYASLGLDLLGLASFYVPGLGLPLLGIAALQVVGDVYEGYVDWQLGDRQSALEHAFSVAVNVAQTALTAAAGAASEHLLRRASFVDTLAPVQTAQGQYKLFDPRLEAYALNDDHLAIGQYASVEGQAHLRTHQAAYRVAGDFHEGELSIQHPQRDGAYAPKLRHLGDGAWRHELETPQAWQGVELLRRLNSGVAEVDEQVARDVMWATGYDEDRLRRLHVEEGAAPARLLDALQRWALHERFPRLRGAAFEQHFLEQQRVASPAEQVLLRDFPGLTARGANEIVQQADELLVERMVDRQRVPLALAEQARWLLRDSRLDRACAGLRQAEAVNADTERLAFGLLDEWLSWPDTQRIELREAEPGAMALASMGARSAAEVSVVAKGRHGYQALDGSGLPLPGASRNDSLVQALLWQLNDAQRQALGDAGRSAAELAQALAQRAFAQRGELATLLGMAPVGGRVRPPVRLGDGRLGYPLNGRGESSTEALHQAIRRLFPGFTDAELEAFLASADRQGVTPWHHYFQLREQSRLLDSALSDWRRASAGPVQNVRRAWVARVIRRAWQRQHRDGGNYQLLIHGWRVGRLPRLPEAVDFSHVARLALRNMSLLEIEPAFLQRFSRVHSLDLRGNLLTAVPPSIEQLVELGELNLAENHIVLTHEGSQRLAALHRLVSLDLHGNLLGRAPEVRALRRLRVLNMRTTGLREVPVALLESPTLSLIDLRENGISELPDAALQLIRRDPSRVYLHGNPLSPRAVRQLHGLMDNLPAAVLPVRGHEASLEAARLRYLDGVAPNDRSHRLAQWSNLAAEEGAQDLFRFFADFSQSADFQRQPPEMSRRVWGIIEACELNGEVREAVFQQAAGPRSCADQMLLILSALEVRTLAAQRTVGLEGVYAMRPLLQLGRELFRLDQVDRIASLHIQQMRRSDPYRAIDEVEVHLAYRVGLAHALGLPGQPSTMNYSYISGVSRHDLELARLEVGLAENGEALSRSMAERDFWQQYLQRLYGDRFEAMNGPFHERLEVIFDQREQMSDQAFRESVEALQTERSAAERTLYLDLTRQAYERHPG</sequence>
<evidence type="ECO:0000256" key="3">
    <source>
        <dbReference type="ARBA" id="ARBA00004613"/>
    </source>
</evidence>
<name>A0A1Y3L5I4_PSEPU</name>
<keyword evidence="9" id="KW-0677">Repeat</keyword>
<evidence type="ECO:0000256" key="7">
    <source>
        <dbReference type="ARBA" id="ARBA00022614"/>
    </source>
</evidence>
<proteinExistence type="inferred from homology"/>
<evidence type="ECO:0000256" key="13">
    <source>
        <dbReference type="ARBA" id="ARBA00023200"/>
    </source>
</evidence>